<comment type="caution">
    <text evidence="2">The sequence shown here is derived from an EMBL/GenBank/DDBJ whole genome shotgun (WGS) entry which is preliminary data.</text>
</comment>
<keyword evidence="1" id="KW-0732">Signal</keyword>
<dbReference type="AlphaFoldDB" id="A0A8H4AYQ8"/>
<evidence type="ECO:0000256" key="1">
    <source>
        <dbReference type="SAM" id="SignalP"/>
    </source>
</evidence>
<evidence type="ECO:0008006" key="4">
    <source>
        <dbReference type="Google" id="ProtNLM"/>
    </source>
</evidence>
<evidence type="ECO:0000313" key="3">
    <source>
        <dbReference type="Proteomes" id="UP000439903"/>
    </source>
</evidence>
<keyword evidence="3" id="KW-1185">Reference proteome</keyword>
<gene>
    <name evidence="2" type="ORF">F8M41_002225</name>
</gene>
<feature type="signal peptide" evidence="1">
    <location>
        <begin position="1"/>
        <end position="16"/>
    </location>
</feature>
<proteinExistence type="predicted"/>
<sequence length="66" mass="7022">MVFLLVLQRFLVSCLAFAGELFCGISSGPLLNFSLAFDNELSCGISSGPSAFFGELYCIIPSSAFC</sequence>
<dbReference type="EMBL" id="WTPW01000120">
    <property type="protein sequence ID" value="KAF0545514.1"/>
    <property type="molecule type" value="Genomic_DNA"/>
</dbReference>
<accession>A0A8H4AYQ8</accession>
<evidence type="ECO:0000313" key="2">
    <source>
        <dbReference type="EMBL" id="KAF0545514.1"/>
    </source>
</evidence>
<name>A0A8H4AYQ8_GIGMA</name>
<organism evidence="2 3">
    <name type="scientific">Gigaspora margarita</name>
    <dbReference type="NCBI Taxonomy" id="4874"/>
    <lineage>
        <taxon>Eukaryota</taxon>
        <taxon>Fungi</taxon>
        <taxon>Fungi incertae sedis</taxon>
        <taxon>Mucoromycota</taxon>
        <taxon>Glomeromycotina</taxon>
        <taxon>Glomeromycetes</taxon>
        <taxon>Diversisporales</taxon>
        <taxon>Gigasporaceae</taxon>
        <taxon>Gigaspora</taxon>
    </lineage>
</organism>
<reference evidence="2 3" key="1">
    <citation type="journal article" date="2019" name="Environ. Microbiol.">
        <title>At the nexus of three kingdoms: the genome of the mycorrhizal fungus Gigaspora margarita provides insights into plant, endobacterial and fungal interactions.</title>
        <authorList>
            <person name="Venice F."/>
            <person name="Ghignone S."/>
            <person name="Salvioli di Fossalunga A."/>
            <person name="Amselem J."/>
            <person name="Novero M."/>
            <person name="Xianan X."/>
            <person name="Sedzielewska Toro K."/>
            <person name="Morin E."/>
            <person name="Lipzen A."/>
            <person name="Grigoriev I.V."/>
            <person name="Henrissat B."/>
            <person name="Martin F.M."/>
            <person name="Bonfante P."/>
        </authorList>
    </citation>
    <scope>NUCLEOTIDE SEQUENCE [LARGE SCALE GENOMIC DNA]</scope>
    <source>
        <strain evidence="2 3">BEG34</strain>
    </source>
</reference>
<feature type="chain" id="PRO_5034251869" description="Secreted protein" evidence="1">
    <location>
        <begin position="17"/>
        <end position="66"/>
    </location>
</feature>
<dbReference type="Proteomes" id="UP000439903">
    <property type="component" value="Unassembled WGS sequence"/>
</dbReference>
<protein>
    <recommendedName>
        <fullName evidence="4">Secreted protein</fullName>
    </recommendedName>
</protein>